<reference evidence="2 3" key="1">
    <citation type="submission" date="2020-09" db="EMBL/GenBank/DDBJ databases">
        <title>Investigation of environmental microbes.</title>
        <authorList>
            <person name="Ou Y."/>
            <person name="Kang Q."/>
        </authorList>
    </citation>
    <scope>NUCLEOTIDE SEQUENCE [LARGE SCALE GENOMIC DNA]</scope>
    <source>
        <strain evidence="2 3">KJZ-14</strain>
    </source>
</reference>
<dbReference type="GeneID" id="96623182"/>
<feature type="transmembrane region" description="Helical" evidence="1">
    <location>
        <begin position="61"/>
        <end position="79"/>
    </location>
</feature>
<dbReference type="EMBL" id="CP061539">
    <property type="protein sequence ID" value="QNV38246.1"/>
    <property type="molecule type" value="Genomic_DNA"/>
</dbReference>
<gene>
    <name evidence="2" type="ORF">IDM49_02935</name>
</gene>
<sequence>MGLNHELDRSSGGAVHRLMARLRGFLHHHPALLLLYRTLVIVVGTILMLMGLIMLVTPGPGWLFIFMGMGLWGTEFHWAHRVNVWGKKKVLDAWNAAKRKRYERYLRQRARIWQGRENQTHFCPTGTHYHS</sequence>
<dbReference type="NCBIfam" id="TIGR02611">
    <property type="entry name" value="TIGR02611 family protein"/>
    <property type="match status" value="1"/>
</dbReference>
<keyword evidence="1" id="KW-1133">Transmembrane helix</keyword>
<dbReference type="KEGG" id="rter:IDM49_02935"/>
<dbReference type="RefSeq" id="WP_168614515.1">
    <property type="nucleotide sequence ID" value="NZ_BAAAOX010000012.1"/>
</dbReference>
<evidence type="ECO:0000256" key="1">
    <source>
        <dbReference type="SAM" id="Phobius"/>
    </source>
</evidence>
<evidence type="ECO:0000313" key="3">
    <source>
        <dbReference type="Proteomes" id="UP000516404"/>
    </source>
</evidence>
<feature type="transmembrane region" description="Helical" evidence="1">
    <location>
        <begin position="31"/>
        <end position="55"/>
    </location>
</feature>
<proteinExistence type="predicted"/>
<organism evidence="2 3">
    <name type="scientific">Rothia terrae</name>
    <dbReference type="NCBI Taxonomy" id="396015"/>
    <lineage>
        <taxon>Bacteria</taxon>
        <taxon>Bacillati</taxon>
        <taxon>Actinomycetota</taxon>
        <taxon>Actinomycetes</taxon>
        <taxon>Micrococcales</taxon>
        <taxon>Micrococcaceae</taxon>
        <taxon>Rothia</taxon>
    </lineage>
</organism>
<dbReference type="AlphaFoldDB" id="A0A7H2BF00"/>
<dbReference type="InterPro" id="IPR019099">
    <property type="entry name" value="Uncharacterised_PGPGW_TM"/>
</dbReference>
<keyword evidence="1" id="KW-0812">Transmembrane</keyword>
<dbReference type="Pfam" id="PF09656">
    <property type="entry name" value="PGPGW"/>
    <property type="match status" value="1"/>
</dbReference>
<dbReference type="Proteomes" id="UP000516404">
    <property type="component" value="Chromosome"/>
</dbReference>
<evidence type="ECO:0000313" key="2">
    <source>
        <dbReference type="EMBL" id="QNV38246.1"/>
    </source>
</evidence>
<name>A0A7H2BF00_9MICC</name>
<accession>A0A7H2BF00</accession>
<protein>
    <submittedName>
        <fullName evidence="2">TIGR02611 family protein</fullName>
    </submittedName>
</protein>
<keyword evidence="1" id="KW-0472">Membrane</keyword>
<dbReference type="InterPro" id="IPR013434">
    <property type="entry name" value="CHP02611"/>
</dbReference>
<keyword evidence="3" id="KW-1185">Reference proteome</keyword>